<evidence type="ECO:0000256" key="4">
    <source>
        <dbReference type="ARBA" id="ARBA00023040"/>
    </source>
</evidence>
<proteinExistence type="inferred from homology"/>
<dbReference type="SUPFAM" id="SSF81321">
    <property type="entry name" value="Family A G protein-coupled receptor-like"/>
    <property type="match status" value="1"/>
</dbReference>
<keyword evidence="8 9" id="KW-0807">Transducer</keyword>
<feature type="transmembrane region" description="Helical" evidence="10">
    <location>
        <begin position="251"/>
        <end position="270"/>
    </location>
</feature>
<dbReference type="Gene3D" id="1.20.1070.10">
    <property type="entry name" value="Rhodopsin 7-helix transmembrane proteins"/>
    <property type="match status" value="1"/>
</dbReference>
<organism evidence="12 13">
    <name type="scientific">Xiphophorus maculatus</name>
    <name type="common">Southern platyfish</name>
    <name type="synonym">Platypoecilus maculatus</name>
    <dbReference type="NCBI Taxonomy" id="8083"/>
    <lineage>
        <taxon>Eukaryota</taxon>
        <taxon>Metazoa</taxon>
        <taxon>Chordata</taxon>
        <taxon>Craniata</taxon>
        <taxon>Vertebrata</taxon>
        <taxon>Euteleostomi</taxon>
        <taxon>Actinopterygii</taxon>
        <taxon>Neopterygii</taxon>
        <taxon>Teleostei</taxon>
        <taxon>Neoteleostei</taxon>
        <taxon>Acanthomorphata</taxon>
        <taxon>Ovalentaria</taxon>
        <taxon>Atherinomorphae</taxon>
        <taxon>Cyprinodontiformes</taxon>
        <taxon>Poeciliidae</taxon>
        <taxon>Poeciliinae</taxon>
        <taxon>Xiphophorus</taxon>
    </lineage>
</organism>
<evidence type="ECO:0000256" key="2">
    <source>
        <dbReference type="ARBA" id="ARBA00022692"/>
    </source>
</evidence>
<evidence type="ECO:0000256" key="10">
    <source>
        <dbReference type="SAM" id="Phobius"/>
    </source>
</evidence>
<evidence type="ECO:0000256" key="9">
    <source>
        <dbReference type="RuleBase" id="RU000688"/>
    </source>
</evidence>
<evidence type="ECO:0000259" key="11">
    <source>
        <dbReference type="PROSITE" id="PS50262"/>
    </source>
</evidence>
<keyword evidence="2 9" id="KW-0812">Transmembrane</keyword>
<reference evidence="13" key="2">
    <citation type="journal article" date="2013" name="Nat. Genet.">
        <title>The genome of the platyfish, Xiphophorus maculatus, provides insights into evolutionary adaptation and several complex traits.</title>
        <authorList>
            <person name="Schartl M."/>
            <person name="Walter R.B."/>
            <person name="Shen Y."/>
            <person name="Garcia T."/>
            <person name="Catchen J."/>
            <person name="Amores A."/>
            <person name="Braasch I."/>
            <person name="Chalopin D."/>
            <person name="Volff J.N."/>
            <person name="Lesch K.P."/>
            <person name="Bisazza A."/>
            <person name="Minx P."/>
            <person name="Hillier L."/>
            <person name="Wilson R.K."/>
            <person name="Fuerstenberg S."/>
            <person name="Boore J."/>
            <person name="Searle S."/>
            <person name="Postlethwait J.H."/>
            <person name="Warren W.C."/>
        </authorList>
    </citation>
    <scope>NUCLEOTIDE SEQUENCE [LARGE SCALE GENOMIC DNA]</scope>
    <source>
        <strain evidence="13">JP 163 A</strain>
    </source>
</reference>
<dbReference type="AlphaFoldDB" id="A0A3B5R639"/>
<evidence type="ECO:0000256" key="3">
    <source>
        <dbReference type="ARBA" id="ARBA00022989"/>
    </source>
</evidence>
<dbReference type="GO" id="GO:0035025">
    <property type="term" value="P:positive regulation of Rho protein signal transduction"/>
    <property type="evidence" value="ECO:0007669"/>
    <property type="project" value="TreeGrafter"/>
</dbReference>
<dbReference type="OMA" id="DINIVYI"/>
<evidence type="ECO:0000313" key="13">
    <source>
        <dbReference type="Proteomes" id="UP000002852"/>
    </source>
</evidence>
<dbReference type="GO" id="GO:0005886">
    <property type="term" value="C:plasma membrane"/>
    <property type="evidence" value="ECO:0007669"/>
    <property type="project" value="TreeGrafter"/>
</dbReference>
<dbReference type="PRINTS" id="PR00237">
    <property type="entry name" value="GPCRRHODOPSN"/>
</dbReference>
<dbReference type="PROSITE" id="PS00237">
    <property type="entry name" value="G_PROTEIN_RECEP_F1_1"/>
    <property type="match status" value="1"/>
</dbReference>
<keyword evidence="5 10" id="KW-0472">Membrane</keyword>
<dbReference type="GO" id="GO:0007200">
    <property type="term" value="P:phospholipase C-activating G protein-coupled receptor signaling pathway"/>
    <property type="evidence" value="ECO:0007669"/>
    <property type="project" value="TreeGrafter"/>
</dbReference>
<dbReference type="PANTHER" id="PTHR24232">
    <property type="entry name" value="G-PROTEIN COUPLED RECEPTOR"/>
    <property type="match status" value="1"/>
</dbReference>
<keyword evidence="13" id="KW-1185">Reference proteome</keyword>
<feature type="transmembrane region" description="Helical" evidence="10">
    <location>
        <begin position="215"/>
        <end position="239"/>
    </location>
</feature>
<feature type="transmembrane region" description="Helical" evidence="10">
    <location>
        <begin position="39"/>
        <end position="67"/>
    </location>
</feature>
<dbReference type="PROSITE" id="PS50262">
    <property type="entry name" value="G_PROTEIN_RECEP_F1_2"/>
    <property type="match status" value="1"/>
</dbReference>
<name>A0A3B5R639_XIPMA</name>
<feature type="transmembrane region" description="Helical" evidence="10">
    <location>
        <begin position="176"/>
        <end position="195"/>
    </location>
</feature>
<evidence type="ECO:0000256" key="6">
    <source>
        <dbReference type="ARBA" id="ARBA00023170"/>
    </source>
</evidence>
<keyword evidence="3 10" id="KW-1133">Transmembrane helix</keyword>
<accession>A0A3B5R639</accession>
<dbReference type="Pfam" id="PF00001">
    <property type="entry name" value="7tm_1"/>
    <property type="match status" value="1"/>
</dbReference>
<dbReference type="InParanoid" id="A0A3B5R639"/>
<reference evidence="12" key="3">
    <citation type="submission" date="2025-08" db="UniProtKB">
        <authorList>
            <consortium name="Ensembl"/>
        </authorList>
    </citation>
    <scope>IDENTIFICATION</scope>
    <source>
        <strain evidence="12">JP 163 A</strain>
    </source>
</reference>
<evidence type="ECO:0000256" key="8">
    <source>
        <dbReference type="ARBA" id="ARBA00023224"/>
    </source>
</evidence>
<keyword evidence="6 9" id="KW-0675">Receptor</keyword>
<dbReference type="GeneTree" id="ENSGT00940000164014"/>
<reference evidence="12" key="4">
    <citation type="submission" date="2025-09" db="UniProtKB">
        <authorList>
            <consortium name="Ensembl"/>
        </authorList>
    </citation>
    <scope>IDENTIFICATION</scope>
    <source>
        <strain evidence="12">JP 163 A</strain>
    </source>
</reference>
<feature type="domain" description="G-protein coupled receptors family 1 profile" evidence="11">
    <location>
        <begin position="32"/>
        <end position="280"/>
    </location>
</feature>
<dbReference type="GO" id="GO:0004930">
    <property type="term" value="F:G protein-coupled receptor activity"/>
    <property type="evidence" value="ECO:0007669"/>
    <property type="project" value="UniProtKB-KW"/>
</dbReference>
<evidence type="ECO:0000256" key="1">
    <source>
        <dbReference type="ARBA" id="ARBA00004141"/>
    </source>
</evidence>
<feature type="transmembrane region" description="Helical" evidence="10">
    <location>
        <begin position="148"/>
        <end position="170"/>
    </location>
</feature>
<protein>
    <submittedName>
        <fullName evidence="12">G-protein coupled receptor 4-like</fullName>
    </submittedName>
</protein>
<feature type="transmembrane region" description="Helical" evidence="10">
    <location>
        <begin position="105"/>
        <end position="127"/>
    </location>
</feature>
<dbReference type="PANTHER" id="PTHR24232:SF85">
    <property type="entry name" value="G-PROTEIN COUPLED RECEPTOR 4"/>
    <property type="match status" value="1"/>
</dbReference>
<evidence type="ECO:0000256" key="7">
    <source>
        <dbReference type="ARBA" id="ARBA00023180"/>
    </source>
</evidence>
<reference evidence="13" key="1">
    <citation type="submission" date="2012-01" db="EMBL/GenBank/DDBJ databases">
        <authorList>
            <person name="Walter R."/>
            <person name="Schartl M."/>
            <person name="Warren W."/>
        </authorList>
    </citation>
    <scope>NUCLEOTIDE SEQUENCE [LARGE SCALE GENOMIC DNA]</scope>
    <source>
        <strain evidence="13">JP 163 A</strain>
    </source>
</reference>
<evidence type="ECO:0000256" key="5">
    <source>
        <dbReference type="ARBA" id="ARBA00023136"/>
    </source>
</evidence>
<dbReference type="InterPro" id="IPR000276">
    <property type="entry name" value="GPCR_Rhodpsn"/>
</dbReference>
<evidence type="ECO:0000313" key="12">
    <source>
        <dbReference type="Ensembl" id="ENSXMAP00000039133.1"/>
    </source>
</evidence>
<keyword evidence="7" id="KW-0325">Glycoprotein</keyword>
<dbReference type="Ensembl" id="ENSXMAT00000039043.1">
    <property type="protein sequence ID" value="ENSXMAP00000039133.1"/>
    <property type="gene ID" value="ENSXMAG00000029940.1"/>
</dbReference>
<comment type="subcellular location">
    <subcellularLocation>
        <location evidence="1">Membrane</location>
        <topology evidence="1">Multi-pass membrane protein</topology>
    </subcellularLocation>
</comment>
<comment type="similarity">
    <text evidence="9">Belongs to the G-protein coupled receptor 1 family.</text>
</comment>
<dbReference type="Proteomes" id="UP000002852">
    <property type="component" value="Unassembled WGS sequence"/>
</dbReference>
<keyword evidence="4 9" id="KW-0297">G-protein coupled receptor</keyword>
<sequence length="309" mass="35243">MGDSLVNTTSWEKNLNLTNFNYNDASNSFYEKNKVYFQILFWGNLITLCVGLPLTLVAIFYSLFILFPLQVKKDQGAPLYIFNLLISDLIQHCSRITMIEHFPTFLSWFAFQVGITASIGFMMCISLERYLIIAKPLWYRFRRNIKTPVLVCVAVWIFSLLNNLSMYLLLKFHIVKIIQAAGLLLVLFLLIFCLVGTIKALTKARSVSADEKRRIVSILVLVLLTYVLLFIPYMIHFLLEKPFQNFAKFTSVTIGIFLSPLADSAMCVFLRKSAVDRLLTSLCCCVTSKNQEISSTDNDNVSSQRTTAV</sequence>
<dbReference type="InterPro" id="IPR017452">
    <property type="entry name" value="GPCR_Rhodpsn_7TM"/>
</dbReference>